<dbReference type="Pfam" id="PF19481">
    <property type="entry name" value="DUF6017"/>
    <property type="match status" value="1"/>
</dbReference>
<accession>K1UNK6</accession>
<dbReference type="AlphaFoldDB" id="K1UNK6"/>
<gene>
    <name evidence="2" type="ORF">OBE_02595</name>
</gene>
<comment type="caution">
    <text evidence="2">The sequence shown here is derived from an EMBL/GenBank/DDBJ whole genome shotgun (WGS) entry which is preliminary data.</text>
</comment>
<sequence length="60" mass="6902">LKLTHEHIEYVLTALGNNTSDVRNIRAYLITALYNAPITMDSYYTALVKHDMYGKPDRSE</sequence>
<dbReference type="EMBL" id="AJWZ01001695">
    <property type="protein sequence ID" value="EKC73031.1"/>
    <property type="molecule type" value="Genomic_DNA"/>
</dbReference>
<name>K1UNK6_9ZZZZ</name>
<feature type="domain" description="DUF6017" evidence="1">
    <location>
        <begin position="1"/>
        <end position="53"/>
    </location>
</feature>
<evidence type="ECO:0000259" key="1">
    <source>
        <dbReference type="Pfam" id="PF19481"/>
    </source>
</evidence>
<dbReference type="InterPro" id="IPR046059">
    <property type="entry name" value="DUF6017"/>
</dbReference>
<feature type="non-terminal residue" evidence="2">
    <location>
        <position position="1"/>
    </location>
</feature>
<protein>
    <recommendedName>
        <fullName evidence="1">DUF6017 domain-containing protein</fullName>
    </recommendedName>
</protein>
<reference evidence="2" key="1">
    <citation type="journal article" date="2013" name="Environ. Microbiol.">
        <title>Microbiota from the distal guts of lean and obese adolescents exhibit partial functional redundancy besides clear differences in community structure.</title>
        <authorList>
            <person name="Ferrer M."/>
            <person name="Ruiz A."/>
            <person name="Lanza F."/>
            <person name="Haange S.B."/>
            <person name="Oberbach A."/>
            <person name="Till H."/>
            <person name="Bargiela R."/>
            <person name="Campoy C."/>
            <person name="Segura M.T."/>
            <person name="Richter M."/>
            <person name="von Bergen M."/>
            <person name="Seifert J."/>
            <person name="Suarez A."/>
        </authorList>
    </citation>
    <scope>NUCLEOTIDE SEQUENCE</scope>
</reference>
<organism evidence="2">
    <name type="scientific">human gut metagenome</name>
    <dbReference type="NCBI Taxonomy" id="408170"/>
    <lineage>
        <taxon>unclassified sequences</taxon>
        <taxon>metagenomes</taxon>
        <taxon>organismal metagenomes</taxon>
    </lineage>
</organism>
<proteinExistence type="predicted"/>
<evidence type="ECO:0000313" key="2">
    <source>
        <dbReference type="EMBL" id="EKC73031.1"/>
    </source>
</evidence>